<keyword evidence="2" id="KW-1185">Reference proteome</keyword>
<accession>A0AA40G6L0</accession>
<protein>
    <submittedName>
        <fullName evidence="1">Uncharacterized protein</fullName>
    </submittedName>
</protein>
<proteinExistence type="predicted"/>
<evidence type="ECO:0000313" key="1">
    <source>
        <dbReference type="EMBL" id="KAK1131991.1"/>
    </source>
</evidence>
<comment type="caution">
    <text evidence="1">The sequence shown here is derived from an EMBL/GenBank/DDBJ whole genome shotgun (WGS) entry which is preliminary data.</text>
</comment>
<organism evidence="1 2">
    <name type="scientific">Melipona bicolor</name>
    <dbReference type="NCBI Taxonomy" id="60889"/>
    <lineage>
        <taxon>Eukaryota</taxon>
        <taxon>Metazoa</taxon>
        <taxon>Ecdysozoa</taxon>
        <taxon>Arthropoda</taxon>
        <taxon>Hexapoda</taxon>
        <taxon>Insecta</taxon>
        <taxon>Pterygota</taxon>
        <taxon>Neoptera</taxon>
        <taxon>Endopterygota</taxon>
        <taxon>Hymenoptera</taxon>
        <taxon>Apocrita</taxon>
        <taxon>Aculeata</taxon>
        <taxon>Apoidea</taxon>
        <taxon>Anthophila</taxon>
        <taxon>Apidae</taxon>
        <taxon>Melipona</taxon>
    </lineage>
</organism>
<name>A0AA40G6L0_9HYME</name>
<dbReference type="AlphaFoldDB" id="A0AA40G6L0"/>
<sequence length="88" mass="9757">MRFHQLSVTPTLDGGAGLIGVKLDLLTNLPTNLSNGELLINSNAHKTSRDVEEKKEEVEIEDKTVKAGVEVTYGIHNLHVHRHNRLPP</sequence>
<gene>
    <name evidence="1" type="ORF">K0M31_016133</name>
</gene>
<reference evidence="1" key="1">
    <citation type="submission" date="2021-10" db="EMBL/GenBank/DDBJ databases">
        <title>Melipona bicolor Genome sequencing and assembly.</title>
        <authorList>
            <person name="Araujo N.S."/>
            <person name="Arias M.C."/>
        </authorList>
    </citation>
    <scope>NUCLEOTIDE SEQUENCE</scope>
    <source>
        <strain evidence="1">USP_2M_L1-L4_2017</strain>
        <tissue evidence="1">Whole body</tissue>
    </source>
</reference>
<evidence type="ECO:0000313" key="2">
    <source>
        <dbReference type="Proteomes" id="UP001177670"/>
    </source>
</evidence>
<dbReference type="Proteomes" id="UP001177670">
    <property type="component" value="Unassembled WGS sequence"/>
</dbReference>
<dbReference type="EMBL" id="JAHYIQ010000005">
    <property type="protein sequence ID" value="KAK1131991.1"/>
    <property type="molecule type" value="Genomic_DNA"/>
</dbReference>